<protein>
    <recommendedName>
        <fullName evidence="1">AbiJ-NTD3 domain-containing protein</fullName>
    </recommendedName>
</protein>
<dbReference type="Proteomes" id="UP001058236">
    <property type="component" value="Chromosome"/>
</dbReference>
<sequence length="456" mass="52267">MTKDQDQVALRRLLSDVTAGLGDQHTHKTLTQALADLGMPPVEEGSKRERVERSLAQATDGRLLQVAERFLKTQRTDAPTRNLLQDAIWATASPPEIPLRTRRELARALDPGDLVQHSTRFMALLDRFWHLDDDLWSLGPSTRSLRARIERHFLRNTDWPVEELFEQLGAFDAGDARFARFAEALVAGDVLLDETVQRRLTTAMNEHLRITGFELRQTGTLGGYPRFTLVPLQLAHARAPKNVIFATPAKPDIRFLSAVDNDIEVVNGDALIYDRTVTDDGIRWRDLQSWWQDREQITDPGEAKKGLYARLRASLPDNSPGQRNLFESYHRILGSEVYDMPALLPEVWLHWDPRTVRERGPQALLRFRMDFLLLLPHGQRIVLEVDGSQHYTRDRGRTPDTAKYAAMVAADRDLRLSGYEVYRFGHDELRDETTARTLLEAFLPRLFQHHEVTGRH</sequence>
<dbReference type="EMBL" id="CP101397">
    <property type="protein sequence ID" value="UTR80640.1"/>
    <property type="molecule type" value="Genomic_DNA"/>
</dbReference>
<keyword evidence="3" id="KW-1185">Reference proteome</keyword>
<reference evidence="2" key="1">
    <citation type="submission" date="2022-07" db="EMBL/GenBank/DDBJ databases">
        <title>Genomic of Streptomyces cavourensis F2.</title>
        <authorList>
            <person name="Hu S."/>
            <person name="Liang W."/>
        </authorList>
    </citation>
    <scope>NUCLEOTIDE SEQUENCE</scope>
    <source>
        <strain evidence="2">F2</strain>
    </source>
</reference>
<dbReference type="RefSeq" id="WP_143675063.1">
    <property type="nucleotide sequence ID" value="NZ_CP101397.1"/>
</dbReference>
<proteinExistence type="predicted"/>
<evidence type="ECO:0000313" key="2">
    <source>
        <dbReference type="EMBL" id="UTR80640.1"/>
    </source>
</evidence>
<evidence type="ECO:0000259" key="1">
    <source>
        <dbReference type="Pfam" id="PF18860"/>
    </source>
</evidence>
<organism evidence="2 3">
    <name type="scientific">Streptomyces cavourensis</name>
    <dbReference type="NCBI Taxonomy" id="67258"/>
    <lineage>
        <taxon>Bacteria</taxon>
        <taxon>Bacillati</taxon>
        <taxon>Actinomycetota</taxon>
        <taxon>Actinomycetes</taxon>
        <taxon>Kitasatosporales</taxon>
        <taxon>Streptomycetaceae</taxon>
        <taxon>Streptomyces</taxon>
    </lineage>
</organism>
<accession>A0ABY5FAE3</accession>
<name>A0ABY5FAE3_9ACTN</name>
<feature type="domain" description="AbiJ-NTD3" evidence="1">
    <location>
        <begin position="97"/>
        <end position="260"/>
    </location>
</feature>
<dbReference type="Pfam" id="PF18860">
    <property type="entry name" value="AbiJ_NTD3"/>
    <property type="match status" value="1"/>
</dbReference>
<gene>
    <name evidence="2" type="ORF">NLU04_20240</name>
</gene>
<dbReference type="InterPro" id="IPR041427">
    <property type="entry name" value="AbiJ-NTD3"/>
</dbReference>
<evidence type="ECO:0000313" key="3">
    <source>
        <dbReference type="Proteomes" id="UP001058236"/>
    </source>
</evidence>